<dbReference type="STRING" id="1826909.A5893_03020"/>
<evidence type="ECO:0000313" key="2">
    <source>
        <dbReference type="EMBL" id="OAQ42102.1"/>
    </source>
</evidence>
<dbReference type="SUPFAM" id="SSF69304">
    <property type="entry name" value="Tricorn protease N-terminal domain"/>
    <property type="match status" value="1"/>
</dbReference>
<sequence>MCNINISFKKLIFRYLCIIISITTSQSCFSQIFDASQNPPSVKFKQINTPQFQIIYPTLFEKEAQRMANVLTTIIPDVAKSLGHLPKPISVILQTQGVISNAFVQMAPRRTEFYTIPGQEFDAQDWLNSLAVHELRHVVQFDKLAPNLTAPLFEELKLALFGINLPPWYFEGDAVGIETELTHAGRGRQPNFELVLRANELSKNRFSYSKNYLGSFKDYTPGYYPLGYFMTTKIRRDYGPQILDKILERIKNFPIRPYNFSSSLKKFGGIGTHQLYFQTMTEMDSLWKGQIQKLEPENYSSLNKEIGKIPTSYLLPFLTENGEVICIKTSKVEASKIIIIDKEKNEKNIIKIGYQTEPNLNYKNGIITWDEYRSDSRFGQRSFNVICTYNLSTNTYKQLTHKTRLFSPSLSPDGERIIAVNVTAENIFNLIEISTETGEIIKTYPNPQNFTLQTPGFDKTGEKIIVTAVNEAGKTLILYQNYKQEVLLPQVTQIISRPVFYQNKIIYKAHYNGIDNIYSLNLDDKKINQITNAQFGAYNPSVNEELEILLFNNYKSKGYDANSIDLKASDTFKPFTQANTFVNYFAPVVAQENKPNVFDSIPNIEYPSKKYKEVDHLFYFHSARIINEANDLTDNNNYGLDLVSNNKLNTVASSFGYRYNNALGKSEYRASISYLKYYPQISINYENRARLAYAQQFAGPLVQIVPFNFRENYTSLNINLPFAANWLNKNFYSAFAIETYYSDRYDLTYIPTNFIKSINFPLKYNLSLGLNTRTSERDLAPRWGQNINLAYEHLPFERALRGNNLVFKSLFYFPGFANNHSLSTSFNWQKNSGVYQFTIDLPRASGYANLAGIRDLSNTFLVDYRFPIAYPDWEIGPLAYVKRIKGGFFADFENIGKGSGLRTYGAELRADMNLLRFYLPNFDLGGKIAIPNHQNTKSPIFELILNFNL</sequence>
<dbReference type="Gene3D" id="2.120.10.30">
    <property type="entry name" value="TolB, C-terminal domain"/>
    <property type="match status" value="1"/>
</dbReference>
<protein>
    <recommendedName>
        <fullName evidence="4">Peptidase MA-like domain-containing protein</fullName>
    </recommendedName>
</protein>
<organism evidence="2 3">
    <name type="scientific">Pedobacter psychrophilus</name>
    <dbReference type="NCBI Taxonomy" id="1826909"/>
    <lineage>
        <taxon>Bacteria</taxon>
        <taxon>Pseudomonadati</taxon>
        <taxon>Bacteroidota</taxon>
        <taxon>Sphingobacteriia</taxon>
        <taxon>Sphingobacteriales</taxon>
        <taxon>Sphingobacteriaceae</taxon>
        <taxon>Pedobacter</taxon>
    </lineage>
</organism>
<gene>
    <name evidence="2" type="ORF">A5893_03020</name>
</gene>
<name>A0A179DMT3_9SPHI</name>
<reference evidence="2 3" key="1">
    <citation type="submission" date="2016-04" db="EMBL/GenBank/DDBJ databases">
        <authorList>
            <person name="Evans L.H."/>
            <person name="Alamgir A."/>
            <person name="Owens N."/>
            <person name="Weber N.D."/>
            <person name="Virtaneva K."/>
            <person name="Barbian K."/>
            <person name="Babar A."/>
            <person name="Rosenke K."/>
        </authorList>
    </citation>
    <scope>NUCLEOTIDE SEQUENCE [LARGE SCALE GENOMIC DNA]</scope>
    <source>
        <strain evidence="2 3">CCM 8644</strain>
    </source>
</reference>
<keyword evidence="1" id="KW-0732">Signal</keyword>
<dbReference type="AlphaFoldDB" id="A0A179DMT3"/>
<dbReference type="RefSeq" id="WP_068821134.1">
    <property type="nucleotide sequence ID" value="NZ_LWHJ01000011.1"/>
</dbReference>
<dbReference type="OrthoDB" id="9799878at2"/>
<proteinExistence type="predicted"/>
<dbReference type="InterPro" id="IPR011042">
    <property type="entry name" value="6-blade_b-propeller_TolB-like"/>
</dbReference>
<accession>A0A179DMT3</accession>
<feature type="signal peptide" evidence="1">
    <location>
        <begin position="1"/>
        <end position="30"/>
    </location>
</feature>
<keyword evidence="3" id="KW-1185">Reference proteome</keyword>
<comment type="caution">
    <text evidence="2">The sequence shown here is derived from an EMBL/GenBank/DDBJ whole genome shotgun (WGS) entry which is preliminary data.</text>
</comment>
<feature type="chain" id="PRO_5008100675" description="Peptidase MA-like domain-containing protein" evidence="1">
    <location>
        <begin position="31"/>
        <end position="949"/>
    </location>
</feature>
<evidence type="ECO:0000313" key="3">
    <source>
        <dbReference type="Proteomes" id="UP000078459"/>
    </source>
</evidence>
<reference evidence="2 3" key="2">
    <citation type="submission" date="2016-06" db="EMBL/GenBank/DDBJ databases">
        <title>Pedobacter psychrophilus sp. nov., isolated from Antarctic fragmentary rock.</title>
        <authorList>
            <person name="Svec P."/>
        </authorList>
    </citation>
    <scope>NUCLEOTIDE SEQUENCE [LARGE SCALE GENOMIC DNA]</scope>
    <source>
        <strain evidence="2 3">CCM 8644</strain>
    </source>
</reference>
<dbReference type="Proteomes" id="UP000078459">
    <property type="component" value="Unassembled WGS sequence"/>
</dbReference>
<evidence type="ECO:0008006" key="4">
    <source>
        <dbReference type="Google" id="ProtNLM"/>
    </source>
</evidence>
<evidence type="ECO:0000256" key="1">
    <source>
        <dbReference type="SAM" id="SignalP"/>
    </source>
</evidence>
<dbReference type="EMBL" id="LWHJ01000011">
    <property type="protein sequence ID" value="OAQ42102.1"/>
    <property type="molecule type" value="Genomic_DNA"/>
</dbReference>